<dbReference type="SMART" id="SM00220">
    <property type="entry name" value="S_TKc"/>
    <property type="match status" value="1"/>
</dbReference>
<dbReference type="Pfam" id="PF03781">
    <property type="entry name" value="FGE-sulfatase"/>
    <property type="match status" value="1"/>
</dbReference>
<dbReference type="GO" id="GO:0005524">
    <property type="term" value="F:ATP binding"/>
    <property type="evidence" value="ECO:0007669"/>
    <property type="project" value="UniProtKB-UniRule"/>
</dbReference>
<evidence type="ECO:0000259" key="7">
    <source>
        <dbReference type="PROSITE" id="PS50011"/>
    </source>
</evidence>
<dbReference type="InterPro" id="IPR008271">
    <property type="entry name" value="Ser/Thr_kinase_AS"/>
</dbReference>
<keyword evidence="2 5" id="KW-0547">Nucleotide-binding</keyword>
<dbReference type="SUPFAM" id="SSF56436">
    <property type="entry name" value="C-type lectin-like"/>
    <property type="match status" value="1"/>
</dbReference>
<keyword evidence="1 8" id="KW-0808">Transferase</keyword>
<gene>
    <name evidence="8" type="primary">pknB_26</name>
    <name evidence="8" type="ORF">Pla133_50550</name>
</gene>
<evidence type="ECO:0000256" key="5">
    <source>
        <dbReference type="PROSITE-ProRule" id="PRU10141"/>
    </source>
</evidence>
<evidence type="ECO:0000256" key="2">
    <source>
        <dbReference type="ARBA" id="ARBA00022741"/>
    </source>
</evidence>
<dbReference type="PROSITE" id="PS50011">
    <property type="entry name" value="PROTEIN_KINASE_DOM"/>
    <property type="match status" value="1"/>
</dbReference>
<keyword evidence="3 8" id="KW-0418">Kinase</keyword>
<dbReference type="KEGG" id="pbap:Pla133_50550"/>
<dbReference type="SUPFAM" id="SSF56112">
    <property type="entry name" value="Protein kinase-like (PK-like)"/>
    <property type="match status" value="1"/>
</dbReference>
<dbReference type="EMBL" id="CP036287">
    <property type="protein sequence ID" value="QDU69932.1"/>
    <property type="molecule type" value="Genomic_DNA"/>
</dbReference>
<name>A0A518BSI2_9BACT</name>
<keyword evidence="4 5" id="KW-0067">ATP-binding</keyword>
<dbReference type="GO" id="GO:0004674">
    <property type="term" value="F:protein serine/threonine kinase activity"/>
    <property type="evidence" value="ECO:0007669"/>
    <property type="project" value="UniProtKB-EC"/>
</dbReference>
<evidence type="ECO:0000256" key="3">
    <source>
        <dbReference type="ARBA" id="ARBA00022777"/>
    </source>
</evidence>
<dbReference type="PROSITE" id="PS00108">
    <property type="entry name" value="PROTEIN_KINASE_ST"/>
    <property type="match status" value="1"/>
</dbReference>
<dbReference type="InterPro" id="IPR000719">
    <property type="entry name" value="Prot_kinase_dom"/>
</dbReference>
<dbReference type="InterPro" id="IPR017441">
    <property type="entry name" value="Protein_kinase_ATP_BS"/>
</dbReference>
<feature type="domain" description="Protein kinase" evidence="7">
    <location>
        <begin position="111"/>
        <end position="432"/>
    </location>
</feature>
<dbReference type="InterPro" id="IPR016187">
    <property type="entry name" value="CTDL_fold"/>
</dbReference>
<dbReference type="AlphaFoldDB" id="A0A518BSI2"/>
<dbReference type="PANTHER" id="PTHR43289:SF6">
    <property type="entry name" value="SERINE_THREONINE-PROTEIN KINASE NEKL-3"/>
    <property type="match status" value="1"/>
</dbReference>
<dbReference type="InterPro" id="IPR005532">
    <property type="entry name" value="SUMF_dom"/>
</dbReference>
<evidence type="ECO:0000256" key="4">
    <source>
        <dbReference type="ARBA" id="ARBA00022840"/>
    </source>
</evidence>
<proteinExistence type="predicted"/>
<dbReference type="PANTHER" id="PTHR43289">
    <property type="entry name" value="MITOGEN-ACTIVATED PROTEIN KINASE KINASE KINASE 20-RELATED"/>
    <property type="match status" value="1"/>
</dbReference>
<feature type="region of interest" description="Disordered" evidence="6">
    <location>
        <begin position="301"/>
        <end position="322"/>
    </location>
</feature>
<feature type="binding site" evidence="5">
    <location>
        <position position="140"/>
    </location>
    <ligand>
        <name>ATP</name>
        <dbReference type="ChEBI" id="CHEBI:30616"/>
    </ligand>
</feature>
<accession>A0A518BSI2</accession>
<organism evidence="8 9">
    <name type="scientific">Engelhardtia mirabilis</name>
    <dbReference type="NCBI Taxonomy" id="2528011"/>
    <lineage>
        <taxon>Bacteria</taxon>
        <taxon>Pseudomonadati</taxon>
        <taxon>Planctomycetota</taxon>
        <taxon>Planctomycetia</taxon>
        <taxon>Planctomycetia incertae sedis</taxon>
        <taxon>Engelhardtia</taxon>
    </lineage>
</organism>
<evidence type="ECO:0000313" key="8">
    <source>
        <dbReference type="EMBL" id="QDU69932.1"/>
    </source>
</evidence>
<evidence type="ECO:0000256" key="1">
    <source>
        <dbReference type="ARBA" id="ARBA00022679"/>
    </source>
</evidence>
<evidence type="ECO:0000313" key="9">
    <source>
        <dbReference type="Proteomes" id="UP000316921"/>
    </source>
</evidence>
<keyword evidence="9" id="KW-1185">Reference proteome</keyword>
<dbReference type="PROSITE" id="PS00107">
    <property type="entry name" value="PROTEIN_KINASE_ATP"/>
    <property type="match status" value="1"/>
</dbReference>
<dbReference type="Proteomes" id="UP000316921">
    <property type="component" value="Chromosome"/>
</dbReference>
<sequence>MASEQNEPRDPSREDSVREDSVRDQAFERWFEELMHLDTEERSARLESETVLSDRDLDDFLDALEEGDQGRARQHLSALLRFALDEEIQASNELRARIEELRRLGPNSDRFHRGRKIGQGGMGVIHRVTDRSLRRELALKSLRPDRMRGGRPDPSLVRRFIDEAQVTAQLEHPGVVPVYDVGVEPDGRPFFAMQLVHGVCFGDAIRALHASGDNPAAKVAGGITWNRERAIETLVRASESVAYAHSRGVVHRDLKPDNIMVGAFGAVYVMDWGLARLVGEEEEVVAEVDAYASPTVEPASVVTDGRDRSQSDHADPTTTREGTVLGTLAYMSPEQAQGRHGDVGPASDEYALGAILYHVLAGHAPYGELGRAADDFDTLYDRVRQTRPLSIDEAAPQAPAELRAICRRAMAAEPADRYPDVGDFVDDLRAYLERRVVRAHRTGVLVSAAKWIERNRALSGAVAAGLLLACLSGAGWLASEARAAEKALEAQSLESARDNYASIARLDELERSASELQSIDPSLIEAYEAWIAEADAVLELARTEFGAGTIGAWYDSRVVKSSAALPRRGPESQQRAQALDEARRIERTAAVLERSGFPQEIVIDLRAMAGEAAAAADSLRSGSVSAADALGLGGVPFAAALASAGSPERDSIERRLDALAGLVPGPRRGTTPEFGLGVEDRLESARAMVAWQAGDEARAAWRDAAAVAADPAGPYGGIALVPDRRLAPLGVDPLSGLLEFAHLATGAAPRRGADGRLELGAGSAVVLVLVPGGDDLLGNGAEPGDELYDPLARDDERRLHTVYLDPWLMAKHELTQAQWERLAGANPSAYRYEDSGDDSITITPLNPVENVRWSEAVAVLATVGLELPTEAQFEVAASARSDDRWPTGDDPASLRDAANLVDGVAAAIPGAPSQWAIYLAKNPEHTDPFVVHGPVGSFPANAYGLHDVAGNVYEWCADAFGPYPAEDDPGAPPLWFGRGERVAPGEPALDPDADHVARGGAFTSSHQEARVTFRERHAARSSFSNLGLRAAMRAPLGSEGE</sequence>
<feature type="region of interest" description="Disordered" evidence="6">
    <location>
        <begin position="1"/>
        <end position="22"/>
    </location>
</feature>
<reference evidence="8 9" key="1">
    <citation type="submission" date="2019-02" db="EMBL/GenBank/DDBJ databases">
        <title>Deep-cultivation of Planctomycetes and their phenomic and genomic characterization uncovers novel biology.</title>
        <authorList>
            <person name="Wiegand S."/>
            <person name="Jogler M."/>
            <person name="Boedeker C."/>
            <person name="Pinto D."/>
            <person name="Vollmers J."/>
            <person name="Rivas-Marin E."/>
            <person name="Kohn T."/>
            <person name="Peeters S.H."/>
            <person name="Heuer A."/>
            <person name="Rast P."/>
            <person name="Oberbeckmann S."/>
            <person name="Bunk B."/>
            <person name="Jeske O."/>
            <person name="Meyerdierks A."/>
            <person name="Storesund J.E."/>
            <person name="Kallscheuer N."/>
            <person name="Luecker S."/>
            <person name="Lage O.M."/>
            <person name="Pohl T."/>
            <person name="Merkel B.J."/>
            <person name="Hornburger P."/>
            <person name="Mueller R.-W."/>
            <person name="Bruemmer F."/>
            <person name="Labrenz M."/>
            <person name="Spormann A.M."/>
            <person name="Op den Camp H."/>
            <person name="Overmann J."/>
            <person name="Amann R."/>
            <person name="Jetten M.S.M."/>
            <person name="Mascher T."/>
            <person name="Medema M.H."/>
            <person name="Devos D.P."/>
            <person name="Kaster A.-K."/>
            <person name="Ovreas L."/>
            <person name="Rohde M."/>
            <person name="Galperin M.Y."/>
            <person name="Jogler C."/>
        </authorList>
    </citation>
    <scope>NUCLEOTIDE SEQUENCE [LARGE SCALE GENOMIC DNA]</scope>
    <source>
        <strain evidence="8 9">Pla133</strain>
    </source>
</reference>
<dbReference type="CDD" id="cd14014">
    <property type="entry name" value="STKc_PknB_like"/>
    <property type="match status" value="1"/>
</dbReference>
<evidence type="ECO:0000256" key="6">
    <source>
        <dbReference type="SAM" id="MobiDB-lite"/>
    </source>
</evidence>
<dbReference type="Gene3D" id="3.30.200.20">
    <property type="entry name" value="Phosphorylase Kinase, domain 1"/>
    <property type="match status" value="1"/>
</dbReference>
<dbReference type="RefSeq" id="WP_145070293.1">
    <property type="nucleotide sequence ID" value="NZ_CP036287.1"/>
</dbReference>
<dbReference type="Pfam" id="PF00069">
    <property type="entry name" value="Pkinase"/>
    <property type="match status" value="1"/>
</dbReference>
<dbReference type="InterPro" id="IPR011009">
    <property type="entry name" value="Kinase-like_dom_sf"/>
</dbReference>
<protein>
    <submittedName>
        <fullName evidence="8">Serine/threonine-protein kinase PknB</fullName>
        <ecNumber evidence="8">2.7.11.1</ecNumber>
    </submittedName>
</protein>
<feature type="compositionally biased region" description="Basic and acidic residues" evidence="6">
    <location>
        <begin position="304"/>
        <end position="315"/>
    </location>
</feature>
<dbReference type="Gene3D" id="3.90.1580.10">
    <property type="entry name" value="paralog of FGE (formylglycine-generating enzyme)"/>
    <property type="match status" value="1"/>
</dbReference>
<dbReference type="InterPro" id="IPR042095">
    <property type="entry name" value="SUMF_sf"/>
</dbReference>
<dbReference type="EC" id="2.7.11.1" evidence="8"/>
<dbReference type="Gene3D" id="1.10.510.10">
    <property type="entry name" value="Transferase(Phosphotransferase) domain 1"/>
    <property type="match status" value="1"/>
</dbReference>